<organism evidence="2 3">
    <name type="scientific">Anopheles atroparvus</name>
    <name type="common">European mosquito</name>
    <dbReference type="NCBI Taxonomy" id="41427"/>
    <lineage>
        <taxon>Eukaryota</taxon>
        <taxon>Metazoa</taxon>
        <taxon>Ecdysozoa</taxon>
        <taxon>Arthropoda</taxon>
        <taxon>Hexapoda</taxon>
        <taxon>Insecta</taxon>
        <taxon>Pterygota</taxon>
        <taxon>Neoptera</taxon>
        <taxon>Endopterygota</taxon>
        <taxon>Diptera</taxon>
        <taxon>Nematocera</taxon>
        <taxon>Culicoidea</taxon>
        <taxon>Culicidae</taxon>
        <taxon>Anophelinae</taxon>
        <taxon>Anopheles</taxon>
    </lineage>
</organism>
<feature type="region of interest" description="Disordered" evidence="1">
    <location>
        <begin position="324"/>
        <end position="468"/>
    </location>
</feature>
<name>A0AAG5CSW5_ANOAO</name>
<protein>
    <submittedName>
        <fullName evidence="2">Uncharacterized protein</fullName>
    </submittedName>
</protein>
<feature type="compositionally biased region" description="Low complexity" evidence="1">
    <location>
        <begin position="68"/>
        <end position="93"/>
    </location>
</feature>
<feature type="compositionally biased region" description="Low complexity" evidence="1">
    <location>
        <begin position="455"/>
        <end position="468"/>
    </location>
</feature>
<reference evidence="2" key="1">
    <citation type="submission" date="2024-04" db="UniProtKB">
        <authorList>
            <consortium name="EnsemblMetazoa"/>
        </authorList>
    </citation>
    <scope>IDENTIFICATION</scope>
    <source>
        <strain evidence="2">EBRO</strain>
    </source>
</reference>
<feature type="compositionally biased region" description="Pro residues" evidence="1">
    <location>
        <begin position="124"/>
        <end position="152"/>
    </location>
</feature>
<evidence type="ECO:0000313" key="2">
    <source>
        <dbReference type="EnsemblMetazoa" id="ENSAATROPP001936"/>
    </source>
</evidence>
<feature type="compositionally biased region" description="Polar residues" evidence="1">
    <location>
        <begin position="1"/>
        <end position="19"/>
    </location>
</feature>
<proteinExistence type="predicted"/>
<evidence type="ECO:0000313" key="3">
    <source>
        <dbReference type="Proteomes" id="UP000075880"/>
    </source>
</evidence>
<feature type="region of interest" description="Disordered" evidence="1">
    <location>
        <begin position="57"/>
        <end position="108"/>
    </location>
</feature>
<sequence>MVSNKVNENNKRGFNQMANRQRFKPGVGKQNNQMNDIRNMSAMFNANQLGDNPGFLDFNDDSIASPLNGSGNSSSGSNAGNGSEKGNKNANGGRKMNPNMRRPMKNGAPGMRHRMNGMQSWGPPMAPPSLFPGPPPSGRRGPMNPPPIPPHPAHFRNAHGGGMRMRGPQNGRFGSGPQGPISLLAMNRPPLPAPIPPMAGRPMQPPMGRMMPPPMHHGPNGPGRRQVNGNLHGRGMHPFPRNGMPSNGAALNMNGKRPRAKGVQNREEYPLDKPWVTEEIKAEHDKKADLANRLKGHRDDALFAQFKEQRDKFVKMYEAARTEFEKTSAQDVEKTLTEASPCKKARSENVEKSNDGAVSADKLAKTDETNCSSALGSAPSDPSPTDTTECATGGGTSDSVVSSSASTAATSISTSTSNASTLDTTAISSTTSANAEKASTESAETLPVAAGNPVVATEATETDTTSVS</sequence>
<dbReference type="AlphaFoldDB" id="A0AAG5CSW5"/>
<dbReference type="EnsemblMetazoa" id="ENSAATROPT002020">
    <property type="protein sequence ID" value="ENSAATROPP001936"/>
    <property type="gene ID" value="ENSAATROPG001580"/>
</dbReference>
<feature type="compositionally biased region" description="Basic and acidic residues" evidence="1">
    <location>
        <begin position="324"/>
        <end position="336"/>
    </location>
</feature>
<feature type="compositionally biased region" description="Low complexity" evidence="1">
    <location>
        <begin position="397"/>
        <end position="435"/>
    </location>
</feature>
<feature type="compositionally biased region" description="Basic and acidic residues" evidence="1">
    <location>
        <begin position="345"/>
        <end position="354"/>
    </location>
</feature>
<keyword evidence="3" id="KW-1185">Reference proteome</keyword>
<dbReference type="Proteomes" id="UP000075880">
    <property type="component" value="Unassembled WGS sequence"/>
</dbReference>
<feature type="region of interest" description="Disordered" evidence="1">
    <location>
        <begin position="121"/>
        <end position="179"/>
    </location>
</feature>
<feature type="region of interest" description="Disordered" evidence="1">
    <location>
        <begin position="1"/>
        <end position="31"/>
    </location>
</feature>
<evidence type="ECO:0000256" key="1">
    <source>
        <dbReference type="SAM" id="MobiDB-lite"/>
    </source>
</evidence>
<accession>A0AAG5CSW5</accession>